<name>A0A8X6RJ38_TRICX</name>
<accession>A0A8X6RJ38</accession>
<feature type="domain" description="ISXO2-like transposase" evidence="1">
    <location>
        <begin position="159"/>
        <end position="301"/>
    </location>
</feature>
<comment type="caution">
    <text evidence="2">The sequence shown here is derived from an EMBL/GenBank/DDBJ whole genome shotgun (WGS) entry which is preliminary data.</text>
</comment>
<keyword evidence="3" id="KW-1185">Reference proteome</keyword>
<gene>
    <name evidence="2" type="primary">X975_03759</name>
    <name evidence="2" type="ORF">TNCV_1094421</name>
</gene>
<dbReference type="PANTHER" id="PTHR47163">
    <property type="entry name" value="DDE_TNP_IS1595 DOMAIN-CONTAINING PROTEIN"/>
    <property type="match status" value="1"/>
</dbReference>
<dbReference type="InterPro" id="IPR024445">
    <property type="entry name" value="Tnp_ISXO2-like"/>
</dbReference>
<proteinExistence type="predicted"/>
<protein>
    <submittedName>
        <fullName evidence="2">Mitotic-spindle organizing protein 2A</fullName>
    </submittedName>
</protein>
<organism evidence="2 3">
    <name type="scientific">Trichonephila clavipes</name>
    <name type="common">Golden silk orbweaver</name>
    <name type="synonym">Nephila clavipes</name>
    <dbReference type="NCBI Taxonomy" id="2585209"/>
    <lineage>
        <taxon>Eukaryota</taxon>
        <taxon>Metazoa</taxon>
        <taxon>Ecdysozoa</taxon>
        <taxon>Arthropoda</taxon>
        <taxon>Chelicerata</taxon>
        <taxon>Arachnida</taxon>
        <taxon>Araneae</taxon>
        <taxon>Araneomorphae</taxon>
        <taxon>Entelegynae</taxon>
        <taxon>Araneoidea</taxon>
        <taxon>Nephilidae</taxon>
        <taxon>Trichonephila</taxon>
    </lineage>
</organism>
<dbReference type="AlphaFoldDB" id="A0A8X6RJ38"/>
<dbReference type="InterPro" id="IPR053164">
    <property type="entry name" value="IS1016-like_transposase"/>
</dbReference>
<dbReference type="NCBIfam" id="NF033547">
    <property type="entry name" value="transpos_IS1595"/>
    <property type="match status" value="1"/>
</dbReference>
<dbReference type="PANTHER" id="PTHR47163:SF2">
    <property type="entry name" value="SI:DKEY-17M8.2"/>
    <property type="match status" value="1"/>
</dbReference>
<dbReference type="Proteomes" id="UP000887159">
    <property type="component" value="Unassembled WGS sequence"/>
</dbReference>
<dbReference type="Pfam" id="PF12762">
    <property type="entry name" value="DDE_Tnp_IS1595"/>
    <property type="match status" value="1"/>
</dbReference>
<dbReference type="SMART" id="SM01126">
    <property type="entry name" value="DDE_Tnp_IS1595"/>
    <property type="match status" value="1"/>
</dbReference>
<sequence>MMSRDAVRINLNECMQKYDEYSERFFALLPVFGKKAVLEWCMKEGLIASSYVCPKCGKPMELRERTGKSVNDGFEWMCRNQSSVKEENHYVSRSVRKGSWFQLSNTDMCTVLLVMRKWFGRCPQKYAVADLGVGSHTAVDWYNFCREICIHVLIRDSCKIGGVDAIVEEDESKFGKMKYGKGRPVNGKWVFGGTERNSNKCFFRVVPCRTKECLLAVIKEWVLPGTTIISDCWASYNCLKDEGFQHLKVNHSLTFVCPVTGAHTNSIEGSWSGIKRFLGNTTHRTEDMFDSYLHEFMWRRKNSHSVENKVFKTFLADVASVFPPLQQDVPPEHEIIQQDALW</sequence>
<dbReference type="EMBL" id="BMAU01021174">
    <property type="protein sequence ID" value="GFX93502.1"/>
    <property type="molecule type" value="Genomic_DNA"/>
</dbReference>
<reference evidence="2" key="1">
    <citation type="submission" date="2020-08" db="EMBL/GenBank/DDBJ databases">
        <title>Multicomponent nature underlies the extraordinary mechanical properties of spider dragline silk.</title>
        <authorList>
            <person name="Kono N."/>
            <person name="Nakamura H."/>
            <person name="Mori M."/>
            <person name="Yoshida Y."/>
            <person name="Ohtoshi R."/>
            <person name="Malay A.D."/>
            <person name="Moran D.A.P."/>
            <person name="Tomita M."/>
            <person name="Numata K."/>
            <person name="Arakawa K."/>
        </authorList>
    </citation>
    <scope>NUCLEOTIDE SEQUENCE</scope>
</reference>
<evidence type="ECO:0000259" key="1">
    <source>
        <dbReference type="SMART" id="SM01126"/>
    </source>
</evidence>
<evidence type="ECO:0000313" key="3">
    <source>
        <dbReference type="Proteomes" id="UP000887159"/>
    </source>
</evidence>
<evidence type="ECO:0000313" key="2">
    <source>
        <dbReference type="EMBL" id="GFX93502.1"/>
    </source>
</evidence>